<dbReference type="Pfam" id="PF26138">
    <property type="entry name" value="DUF8040"/>
    <property type="match status" value="1"/>
</dbReference>
<comment type="subcellular location">
    <subcellularLocation>
        <location evidence="2">Nucleus</location>
    </subcellularLocation>
</comment>
<evidence type="ECO:0000256" key="1">
    <source>
        <dbReference type="ARBA" id="ARBA00001968"/>
    </source>
</evidence>
<evidence type="ECO:0000256" key="5">
    <source>
        <dbReference type="ARBA" id="ARBA00022723"/>
    </source>
</evidence>
<comment type="caution">
    <text evidence="10">The sequence shown here is derived from an EMBL/GenBank/DDBJ whole genome shotgun (WGS) entry which is preliminary data.</text>
</comment>
<evidence type="ECO:0000313" key="10">
    <source>
        <dbReference type="EMBL" id="RVW82404.1"/>
    </source>
</evidence>
<evidence type="ECO:0000256" key="6">
    <source>
        <dbReference type="ARBA" id="ARBA00022801"/>
    </source>
</evidence>
<dbReference type="AlphaFoldDB" id="A0A438HD61"/>
<accession>A0A438HD61</accession>
<comment type="cofactor">
    <cofactor evidence="1">
        <name>a divalent metal cation</name>
        <dbReference type="ChEBI" id="CHEBI:60240"/>
    </cofactor>
</comment>
<feature type="domain" description="DUF8040" evidence="9">
    <location>
        <begin position="45"/>
        <end position="140"/>
    </location>
</feature>
<dbReference type="EMBL" id="QGNW01000240">
    <property type="protein sequence ID" value="RVW82404.1"/>
    <property type="molecule type" value="Genomic_DNA"/>
</dbReference>
<feature type="domain" description="DDE Tnp4" evidence="8">
    <location>
        <begin position="178"/>
        <end position="269"/>
    </location>
</feature>
<sequence>MSSNNNDQNFDDESDDEHDFYQLVLAGCAIAATLTSFKEKKPCRTSSHRGYKFVMDVLNDHEIRCFEQFRMEKHVFMNLLETLTKSYGLKEGFDMPLIEVLVIFLTTIDHGLSNRMIQERFQHSSESVSRWFEILLDVVCLMAKDIIKPSDPRFKEVLDKIRNDDRYWPYFKNCIGVIDGTHIPIVVPRDRKIPYIGRKGVTTQNVMAVCDFNMCFTFAWVGWEGAAHDVRVFLEALRRPELGFPHPPRGKYYLVDAGYPQMSGYLGLYKSERYHLPDFRRGSSPKEMHSFPLEKQVKIVIASMALHNFIRINARTDMEFKPYDDDQGLLPLNEEESRVNSLVEEDGSHHTKEMEEHRDRIANLLISH</sequence>
<evidence type="ECO:0000256" key="4">
    <source>
        <dbReference type="ARBA" id="ARBA00022722"/>
    </source>
</evidence>
<dbReference type="Pfam" id="PF13359">
    <property type="entry name" value="DDE_Tnp_4"/>
    <property type="match status" value="1"/>
</dbReference>
<keyword evidence="7" id="KW-0539">Nucleus</keyword>
<dbReference type="GO" id="GO:0005634">
    <property type="term" value="C:nucleus"/>
    <property type="evidence" value="ECO:0007669"/>
    <property type="project" value="UniProtKB-SubCell"/>
</dbReference>
<keyword evidence="5" id="KW-0479">Metal-binding</keyword>
<dbReference type="GO" id="GO:0046872">
    <property type="term" value="F:metal ion binding"/>
    <property type="evidence" value="ECO:0007669"/>
    <property type="project" value="UniProtKB-KW"/>
</dbReference>
<comment type="similarity">
    <text evidence="3">Belongs to the HARBI1 family.</text>
</comment>
<evidence type="ECO:0000259" key="9">
    <source>
        <dbReference type="Pfam" id="PF26138"/>
    </source>
</evidence>
<dbReference type="Proteomes" id="UP000288805">
    <property type="component" value="Unassembled WGS sequence"/>
</dbReference>
<dbReference type="InterPro" id="IPR058353">
    <property type="entry name" value="DUF8040"/>
</dbReference>
<evidence type="ECO:0000256" key="7">
    <source>
        <dbReference type="ARBA" id="ARBA00023242"/>
    </source>
</evidence>
<evidence type="ECO:0000313" key="11">
    <source>
        <dbReference type="Proteomes" id="UP000288805"/>
    </source>
</evidence>
<name>A0A438HD61_VITVI</name>
<evidence type="ECO:0000256" key="2">
    <source>
        <dbReference type="ARBA" id="ARBA00004123"/>
    </source>
</evidence>
<dbReference type="GO" id="GO:0004518">
    <property type="term" value="F:nuclease activity"/>
    <property type="evidence" value="ECO:0007669"/>
    <property type="project" value="UniProtKB-KW"/>
</dbReference>
<dbReference type="PANTHER" id="PTHR22930:SF221">
    <property type="entry name" value="NUCLEASE HARBI1"/>
    <property type="match status" value="1"/>
</dbReference>
<dbReference type="InterPro" id="IPR045249">
    <property type="entry name" value="HARBI1-like"/>
</dbReference>
<keyword evidence="4" id="KW-0540">Nuclease</keyword>
<evidence type="ECO:0000256" key="3">
    <source>
        <dbReference type="ARBA" id="ARBA00006958"/>
    </source>
</evidence>
<dbReference type="GO" id="GO:0016787">
    <property type="term" value="F:hydrolase activity"/>
    <property type="evidence" value="ECO:0007669"/>
    <property type="project" value="UniProtKB-KW"/>
</dbReference>
<keyword evidence="6" id="KW-0378">Hydrolase</keyword>
<evidence type="ECO:0000259" key="8">
    <source>
        <dbReference type="Pfam" id="PF13359"/>
    </source>
</evidence>
<organism evidence="10 11">
    <name type="scientific">Vitis vinifera</name>
    <name type="common">Grape</name>
    <dbReference type="NCBI Taxonomy" id="29760"/>
    <lineage>
        <taxon>Eukaryota</taxon>
        <taxon>Viridiplantae</taxon>
        <taxon>Streptophyta</taxon>
        <taxon>Embryophyta</taxon>
        <taxon>Tracheophyta</taxon>
        <taxon>Spermatophyta</taxon>
        <taxon>Magnoliopsida</taxon>
        <taxon>eudicotyledons</taxon>
        <taxon>Gunneridae</taxon>
        <taxon>Pentapetalae</taxon>
        <taxon>rosids</taxon>
        <taxon>Vitales</taxon>
        <taxon>Vitaceae</taxon>
        <taxon>Viteae</taxon>
        <taxon>Vitis</taxon>
    </lineage>
</organism>
<dbReference type="PANTHER" id="PTHR22930">
    <property type="match status" value="1"/>
</dbReference>
<reference evidence="10 11" key="1">
    <citation type="journal article" date="2018" name="PLoS Genet.">
        <title>Population sequencing reveals clonal diversity and ancestral inbreeding in the grapevine cultivar Chardonnay.</title>
        <authorList>
            <person name="Roach M.J."/>
            <person name="Johnson D.L."/>
            <person name="Bohlmann J."/>
            <person name="van Vuuren H.J."/>
            <person name="Jones S.J."/>
            <person name="Pretorius I.S."/>
            <person name="Schmidt S.A."/>
            <person name="Borneman A.R."/>
        </authorList>
    </citation>
    <scope>NUCLEOTIDE SEQUENCE [LARGE SCALE GENOMIC DNA]</scope>
    <source>
        <strain evidence="11">cv. Chardonnay</strain>
        <tissue evidence="10">Leaf</tissue>
    </source>
</reference>
<protein>
    <submittedName>
        <fullName evidence="10">Uncharacterized protein</fullName>
    </submittedName>
</protein>
<dbReference type="InterPro" id="IPR027806">
    <property type="entry name" value="HARBI1_dom"/>
</dbReference>
<proteinExistence type="inferred from homology"/>
<gene>
    <name evidence="10" type="ORF">CK203_049022</name>
</gene>